<evidence type="ECO:0000256" key="1">
    <source>
        <dbReference type="SAM" id="MobiDB-lite"/>
    </source>
</evidence>
<dbReference type="InterPro" id="IPR025558">
    <property type="entry name" value="DUF4283"/>
</dbReference>
<proteinExistence type="predicted"/>
<evidence type="ECO:0000259" key="2">
    <source>
        <dbReference type="Pfam" id="PF13966"/>
    </source>
</evidence>
<dbReference type="PANTHER" id="PTHR33116">
    <property type="entry name" value="REVERSE TRANSCRIPTASE ZINC-BINDING DOMAIN-CONTAINING PROTEIN-RELATED-RELATED"/>
    <property type="match status" value="1"/>
</dbReference>
<dbReference type="PANTHER" id="PTHR33116:SF86">
    <property type="entry name" value="REVERSE TRANSCRIPTASE DOMAIN-CONTAINING PROTEIN"/>
    <property type="match status" value="1"/>
</dbReference>
<dbReference type="Pfam" id="PF14111">
    <property type="entry name" value="DUF4283"/>
    <property type="match status" value="1"/>
</dbReference>
<dbReference type="Pfam" id="PF13966">
    <property type="entry name" value="zf-RVT"/>
    <property type="match status" value="1"/>
</dbReference>
<dbReference type="InterPro" id="IPR026960">
    <property type="entry name" value="RVT-Znf"/>
</dbReference>
<accession>A0A2N9IWF4</accession>
<reference evidence="4" key="1">
    <citation type="submission" date="2018-02" db="EMBL/GenBank/DDBJ databases">
        <authorList>
            <person name="Cohen D.B."/>
            <person name="Kent A.D."/>
        </authorList>
    </citation>
    <scope>NUCLEOTIDE SEQUENCE</scope>
</reference>
<sequence>MDLEILKGFKGMRLTKEEEEGFLVSTEKRENVAKECALSLFRRFLSNKAYNRRAIREVMLMAWRMGTDLRMVDVGNNIIQYQFPTASQRDWVFDNGPWFFDNDPVVQGIRDRMGTFVKIDECPWSSNQARFMRIRVELEIQKPLRRGGMVISPEGMGSRRNSPRSEKEEGGPGVTSQTSAGEDLHGESGKESINRENIEGRSVRDNVPTIDGLEGRFFSKFKTQTEGEEITADVPDKDTSSTIPPSDSKSKIFGDTCMGLERNVYEDNNTPIDFKREGTKRNADHVVEDMEGAFEKRVRALQSLVKTQGPEVLFLMETKLDSCEIESIRVLLGFNNMFVVPSHGRSGGLEMLWRQEVGLEIRNYSRHHIDCGVSDAEGKVWRLTRFYGHPEPINKGAEFTWDNRRLGSDFVQVRLDRVVSNVQWQQWFVASSMVHLPCSRSDHAPVLVRAMEHHNPPKRRRRLHHFEEKWAYHPDCEEVIQAAWGSSFRSGSPMFCLCEKIKAVQMELVVWSSRVMGRSSTILNEKLATIDALNHRKKKNQVAGLEDETGMWHTADAEVGSIMESYFHTLFTTSSSQHMEQVMDVIERRVTPEINHQLCLPFTGPDVHQAVFQMHPSKSPGPDGRLITDNVTVAYELLHGFKAKRVGKKGQMAVKLDMSKAYDRVEWNFLKGIMSKLGFVGQWINLIMGGPRISHLLFADDSLIFCEASVLECERLGTLLDLYEEASGQQGQAFRGVKDQLIRRLEGWNERFLSKAGREGSSRKIHWCQWSSLCQPKEAGGLGFRDLMAFNKALLAKQGWRLLSDTHSLFFRTFKSKELLTEGVRWKIGSGAMVEVWNDRWTPYPLSQGDGSLEVQYVVELIDSERGSWDEAKIDRVFYAHSAAMVKQTPIQLVQGQDKFASPMAVMVKKLLLHWICNTCGQNSRRVRLPERLSTWSSGLARIRANLLHRHIIPSALCLICNQEDEDISHALWGCPYARDVWSMASPRLQKATCSMDDFRKIAQYIFGRLMPDERTQWMSITWALWSARNKFLFEEVLIPPGKVVEIGNNLWGDFAKAMSRGMLHSPPP</sequence>
<feature type="domain" description="Reverse transcriptase zinc-binding" evidence="2">
    <location>
        <begin position="943"/>
        <end position="982"/>
    </location>
</feature>
<name>A0A2N9IWF4_FAGSY</name>
<dbReference type="AlphaFoldDB" id="A0A2N9IWF4"/>
<evidence type="ECO:0008006" key="5">
    <source>
        <dbReference type="Google" id="ProtNLM"/>
    </source>
</evidence>
<feature type="domain" description="DUF4283" evidence="3">
    <location>
        <begin position="34"/>
        <end position="105"/>
    </location>
</feature>
<dbReference type="InterPro" id="IPR036691">
    <property type="entry name" value="Endo/exonu/phosph_ase_sf"/>
</dbReference>
<feature type="region of interest" description="Disordered" evidence="1">
    <location>
        <begin position="148"/>
        <end position="207"/>
    </location>
</feature>
<organism evidence="4">
    <name type="scientific">Fagus sylvatica</name>
    <name type="common">Beechnut</name>
    <dbReference type="NCBI Taxonomy" id="28930"/>
    <lineage>
        <taxon>Eukaryota</taxon>
        <taxon>Viridiplantae</taxon>
        <taxon>Streptophyta</taxon>
        <taxon>Embryophyta</taxon>
        <taxon>Tracheophyta</taxon>
        <taxon>Spermatophyta</taxon>
        <taxon>Magnoliopsida</taxon>
        <taxon>eudicotyledons</taxon>
        <taxon>Gunneridae</taxon>
        <taxon>Pentapetalae</taxon>
        <taxon>rosids</taxon>
        <taxon>fabids</taxon>
        <taxon>Fagales</taxon>
        <taxon>Fagaceae</taxon>
        <taxon>Fagus</taxon>
    </lineage>
</organism>
<dbReference type="EMBL" id="OIVN01006237">
    <property type="protein sequence ID" value="SPD28580.1"/>
    <property type="molecule type" value="Genomic_DNA"/>
</dbReference>
<evidence type="ECO:0000313" key="4">
    <source>
        <dbReference type="EMBL" id="SPD28580.1"/>
    </source>
</evidence>
<dbReference type="SUPFAM" id="SSF56219">
    <property type="entry name" value="DNase I-like"/>
    <property type="match status" value="1"/>
</dbReference>
<dbReference type="Gene3D" id="3.60.10.10">
    <property type="entry name" value="Endonuclease/exonuclease/phosphatase"/>
    <property type="match status" value="1"/>
</dbReference>
<protein>
    <recommendedName>
        <fullName evidence="5">Reverse transcriptase domain-containing protein</fullName>
    </recommendedName>
</protein>
<gene>
    <name evidence="4" type="ORF">FSB_LOCUS56462</name>
</gene>
<feature type="region of interest" description="Disordered" evidence="1">
    <location>
        <begin position="226"/>
        <end position="250"/>
    </location>
</feature>
<evidence type="ECO:0000259" key="3">
    <source>
        <dbReference type="Pfam" id="PF14111"/>
    </source>
</evidence>
<feature type="compositionally biased region" description="Basic and acidic residues" evidence="1">
    <location>
        <begin position="182"/>
        <end position="204"/>
    </location>
</feature>